<dbReference type="Gene3D" id="2.60.120.1140">
    <property type="entry name" value="Protein of unknown function DUF192"/>
    <property type="match status" value="1"/>
</dbReference>
<dbReference type="PANTHER" id="PTHR37953:SF1">
    <property type="entry name" value="UPF0127 PROTEIN MJ1496"/>
    <property type="match status" value="1"/>
</dbReference>
<dbReference type="Pfam" id="PF02643">
    <property type="entry name" value="DUF192"/>
    <property type="match status" value="1"/>
</dbReference>
<protein>
    <submittedName>
        <fullName evidence="1">DUF192 domain-containing protein</fullName>
    </submittedName>
</protein>
<evidence type="ECO:0000313" key="1">
    <source>
        <dbReference type="EMBL" id="QPV64362.1"/>
    </source>
</evidence>
<dbReference type="PANTHER" id="PTHR37953">
    <property type="entry name" value="UPF0127 PROTEIN MJ1496"/>
    <property type="match status" value="1"/>
</dbReference>
<keyword evidence="2" id="KW-1185">Reference proteome</keyword>
<dbReference type="GeneID" id="60588235"/>
<dbReference type="RefSeq" id="WP_198063135.1">
    <property type="nucleotide sequence ID" value="NZ_CP065856.1"/>
</dbReference>
<dbReference type="EMBL" id="CP065856">
    <property type="protein sequence ID" value="QPV64362.1"/>
    <property type="molecule type" value="Genomic_DNA"/>
</dbReference>
<sequence length="171" mass="19172">MLDRINRVRTTLVLSVGLAALVVLWAIRTRLSSDPVQEYDWTTVIFSDDDGADLGTARVRVADTDAKRYVGLSRTESLEDGEGMLFVHPREQSVSYVMREMSMPLDIVFVGGGRTVRGIYHAELPADGVDESDLERYDGRAKYVLELPYRYTVERGIEVGDRIQTASDPGR</sequence>
<name>A0A7T3KWI1_9EURY</name>
<organism evidence="1 2">
    <name type="scientific">Halosimplex litoreum</name>
    <dbReference type="NCBI Taxonomy" id="1198301"/>
    <lineage>
        <taxon>Archaea</taxon>
        <taxon>Methanobacteriati</taxon>
        <taxon>Methanobacteriota</taxon>
        <taxon>Stenosarchaea group</taxon>
        <taxon>Halobacteria</taxon>
        <taxon>Halobacteriales</taxon>
        <taxon>Haloarculaceae</taxon>
        <taxon>Halosimplex</taxon>
    </lineage>
</organism>
<dbReference type="Proteomes" id="UP000595001">
    <property type="component" value="Chromosome"/>
</dbReference>
<dbReference type="InterPro" id="IPR003795">
    <property type="entry name" value="DUF192"/>
</dbReference>
<accession>A0A7T3KWI1</accession>
<gene>
    <name evidence="1" type="ORF">I7X12_07040</name>
</gene>
<proteinExistence type="predicted"/>
<dbReference type="OrthoDB" id="6763at2157"/>
<dbReference type="KEGG" id="hlt:I7X12_07040"/>
<dbReference type="AlphaFoldDB" id="A0A7T3KWI1"/>
<evidence type="ECO:0000313" key="2">
    <source>
        <dbReference type="Proteomes" id="UP000595001"/>
    </source>
</evidence>
<dbReference type="InterPro" id="IPR038695">
    <property type="entry name" value="Saro_0823-like_sf"/>
</dbReference>
<reference evidence="1 2" key="1">
    <citation type="submission" date="2020-12" db="EMBL/GenBank/DDBJ databases">
        <title>Halosimplex halophilum sp. nov. and Halosimplex salinum sp. nov., two new members of the genus Halosimplex.</title>
        <authorList>
            <person name="Cui H.L."/>
        </authorList>
    </citation>
    <scope>NUCLEOTIDE SEQUENCE [LARGE SCALE GENOMIC DNA]</scope>
    <source>
        <strain evidence="1 2">YGH94</strain>
    </source>
</reference>